<evidence type="ECO:0000313" key="1">
    <source>
        <dbReference type="EMBL" id="EJK51281.1"/>
    </source>
</evidence>
<protein>
    <submittedName>
        <fullName evidence="1">Uncharacterized protein</fullName>
    </submittedName>
</protein>
<name>K0RQZ4_THAOC</name>
<proteinExistence type="predicted"/>
<dbReference type="EMBL" id="AGNL01041907">
    <property type="protein sequence ID" value="EJK51281.1"/>
    <property type="molecule type" value="Genomic_DNA"/>
</dbReference>
<evidence type="ECO:0000313" key="2">
    <source>
        <dbReference type="Proteomes" id="UP000266841"/>
    </source>
</evidence>
<dbReference type="Proteomes" id="UP000266841">
    <property type="component" value="Unassembled WGS sequence"/>
</dbReference>
<organism evidence="1 2">
    <name type="scientific">Thalassiosira oceanica</name>
    <name type="common">Marine diatom</name>
    <dbReference type="NCBI Taxonomy" id="159749"/>
    <lineage>
        <taxon>Eukaryota</taxon>
        <taxon>Sar</taxon>
        <taxon>Stramenopiles</taxon>
        <taxon>Ochrophyta</taxon>
        <taxon>Bacillariophyta</taxon>
        <taxon>Coscinodiscophyceae</taxon>
        <taxon>Thalassiosirophycidae</taxon>
        <taxon>Thalassiosirales</taxon>
        <taxon>Thalassiosiraceae</taxon>
        <taxon>Thalassiosira</taxon>
    </lineage>
</organism>
<feature type="non-terminal residue" evidence="1">
    <location>
        <position position="104"/>
    </location>
</feature>
<reference evidence="1 2" key="1">
    <citation type="journal article" date="2012" name="Genome Biol.">
        <title>Genome and low-iron response of an oceanic diatom adapted to chronic iron limitation.</title>
        <authorList>
            <person name="Lommer M."/>
            <person name="Specht M."/>
            <person name="Roy A.S."/>
            <person name="Kraemer L."/>
            <person name="Andreson R."/>
            <person name="Gutowska M.A."/>
            <person name="Wolf J."/>
            <person name="Bergner S.V."/>
            <person name="Schilhabel M.B."/>
            <person name="Klostermeier U.C."/>
            <person name="Beiko R.G."/>
            <person name="Rosenstiel P."/>
            <person name="Hippler M."/>
            <person name="Laroche J."/>
        </authorList>
    </citation>
    <scope>NUCLEOTIDE SEQUENCE [LARGE SCALE GENOMIC DNA]</scope>
    <source>
        <strain evidence="1 2">CCMP1005</strain>
    </source>
</reference>
<gene>
    <name evidence="1" type="ORF">THAOC_29560</name>
</gene>
<keyword evidence="2" id="KW-1185">Reference proteome</keyword>
<accession>K0RQZ4</accession>
<sequence length="104" mass="10785">MILAHAWFQTAPTSLLKLQTCGGGLRLGRVKIMNSRSGTAACIGRAGLLPLAAPAPSLPLPAGGLPRGVPVTAQEDVRPIRQGAVPLTGFPRGFLEEGPRPRIA</sequence>
<dbReference type="AlphaFoldDB" id="K0RQZ4"/>
<comment type="caution">
    <text evidence="1">The sequence shown here is derived from an EMBL/GenBank/DDBJ whole genome shotgun (WGS) entry which is preliminary data.</text>
</comment>